<keyword evidence="4" id="KW-1185">Reference proteome</keyword>
<evidence type="ECO:0000313" key="4">
    <source>
        <dbReference type="Proteomes" id="UP000295070"/>
    </source>
</evidence>
<feature type="compositionally biased region" description="Polar residues" evidence="2">
    <location>
        <begin position="476"/>
        <end position="489"/>
    </location>
</feature>
<dbReference type="Gene3D" id="1.25.10.10">
    <property type="entry name" value="Leucine-rich Repeat Variant"/>
    <property type="match status" value="3"/>
</dbReference>
<evidence type="ECO:0000256" key="2">
    <source>
        <dbReference type="SAM" id="MobiDB-lite"/>
    </source>
</evidence>
<name>A0A484C5X6_PERFV</name>
<dbReference type="InterPro" id="IPR000225">
    <property type="entry name" value="Armadillo"/>
</dbReference>
<dbReference type="PROSITE" id="PS50176">
    <property type="entry name" value="ARM_REPEAT"/>
    <property type="match status" value="5"/>
</dbReference>
<gene>
    <name evidence="3" type="ORF">EPR50_G00222010</name>
</gene>
<feature type="compositionally biased region" description="Basic and acidic residues" evidence="2">
    <location>
        <begin position="439"/>
        <end position="460"/>
    </location>
</feature>
<dbReference type="SUPFAM" id="SSF48371">
    <property type="entry name" value="ARM repeat"/>
    <property type="match status" value="2"/>
</dbReference>
<feature type="repeat" description="ARM" evidence="1">
    <location>
        <begin position="664"/>
        <end position="708"/>
    </location>
</feature>
<feature type="region of interest" description="Disordered" evidence="2">
    <location>
        <begin position="340"/>
        <end position="525"/>
    </location>
</feature>
<reference evidence="3 4" key="1">
    <citation type="submission" date="2019-01" db="EMBL/GenBank/DDBJ databases">
        <title>A chromosome-scale genome assembly of the yellow perch, Perca flavescens.</title>
        <authorList>
            <person name="Feron R."/>
            <person name="Morvezen R."/>
            <person name="Bestin A."/>
            <person name="Haffray P."/>
            <person name="Klopp C."/>
            <person name="Zahm M."/>
            <person name="Cabau C."/>
            <person name="Roques C."/>
            <person name="Donnadieu C."/>
            <person name="Bouchez O."/>
            <person name="Christie M."/>
            <person name="Larson W."/>
            <person name="Guiguen Y."/>
        </authorList>
    </citation>
    <scope>NUCLEOTIDE SEQUENCE [LARGE SCALE GENOMIC DNA]</scope>
    <source>
        <strain evidence="3">YP-PL-M2</strain>
        <tissue evidence="3">Blood</tissue>
    </source>
</reference>
<feature type="compositionally biased region" description="Basic and acidic residues" evidence="2">
    <location>
        <begin position="349"/>
        <end position="360"/>
    </location>
</feature>
<organism evidence="3 4">
    <name type="scientific">Perca flavescens</name>
    <name type="common">American yellow perch</name>
    <name type="synonym">Morone flavescens</name>
    <dbReference type="NCBI Taxonomy" id="8167"/>
    <lineage>
        <taxon>Eukaryota</taxon>
        <taxon>Metazoa</taxon>
        <taxon>Chordata</taxon>
        <taxon>Craniata</taxon>
        <taxon>Vertebrata</taxon>
        <taxon>Euteleostomi</taxon>
        <taxon>Actinopterygii</taxon>
        <taxon>Neopterygii</taxon>
        <taxon>Teleostei</taxon>
        <taxon>Neoteleostei</taxon>
        <taxon>Acanthomorphata</taxon>
        <taxon>Eupercaria</taxon>
        <taxon>Perciformes</taxon>
        <taxon>Percoidei</taxon>
        <taxon>Percidae</taxon>
        <taxon>Percinae</taxon>
        <taxon>Perca</taxon>
    </lineage>
</organism>
<feature type="repeat" description="ARM" evidence="1">
    <location>
        <begin position="613"/>
        <end position="655"/>
    </location>
</feature>
<accession>A0A484C5X6</accession>
<proteinExistence type="predicted"/>
<feature type="repeat" description="ARM" evidence="1">
    <location>
        <begin position="831"/>
        <end position="873"/>
    </location>
</feature>
<comment type="caution">
    <text evidence="3">The sequence shown here is derived from an EMBL/GenBank/DDBJ whole genome shotgun (WGS) entry which is preliminary data.</text>
</comment>
<feature type="repeat" description="ARM" evidence="1">
    <location>
        <begin position="956"/>
        <end position="998"/>
    </location>
</feature>
<dbReference type="PANTHER" id="PTHR46241">
    <property type="entry name" value="ARMADILLO REPEAT-CONTAINING PROTEIN 4 ARMC4"/>
    <property type="match status" value="1"/>
</dbReference>
<dbReference type="PANTHER" id="PTHR46241:SF1">
    <property type="entry name" value="OUTER DYNEIN ARM-DOCKING COMPLEX SUBUNIT 2"/>
    <property type="match status" value="1"/>
</dbReference>
<evidence type="ECO:0000313" key="3">
    <source>
        <dbReference type="EMBL" id="TDG97054.1"/>
    </source>
</evidence>
<dbReference type="SMART" id="SM00185">
    <property type="entry name" value="ARM"/>
    <property type="match status" value="13"/>
</dbReference>
<dbReference type="Pfam" id="PF00514">
    <property type="entry name" value="Arm"/>
    <property type="match status" value="2"/>
</dbReference>
<dbReference type="InterPro" id="IPR016024">
    <property type="entry name" value="ARM-type_fold"/>
</dbReference>
<feature type="compositionally biased region" description="Basic and acidic residues" evidence="2">
    <location>
        <begin position="369"/>
        <end position="378"/>
    </location>
</feature>
<dbReference type="InterPro" id="IPR023231">
    <property type="entry name" value="GSKIP_dom_sf"/>
</dbReference>
<dbReference type="SUPFAM" id="SSF103107">
    <property type="entry name" value="Hypothetical protein c14orf129, hspc210"/>
    <property type="match status" value="1"/>
</dbReference>
<dbReference type="STRING" id="8167.A0A484C5X6"/>
<dbReference type="Proteomes" id="UP000295070">
    <property type="component" value="Chromosome 22"/>
</dbReference>
<dbReference type="InterPro" id="IPR011989">
    <property type="entry name" value="ARM-like"/>
</dbReference>
<evidence type="ECO:0008006" key="5">
    <source>
        <dbReference type="Google" id="ProtNLM"/>
    </source>
</evidence>
<protein>
    <recommendedName>
        <fullName evidence="5">Armadillo repeat-containing domain-containing protein</fullName>
    </recommendedName>
</protein>
<evidence type="ECO:0000256" key="1">
    <source>
        <dbReference type="PROSITE-ProRule" id="PRU00259"/>
    </source>
</evidence>
<feature type="compositionally biased region" description="Basic and acidic residues" evidence="2">
    <location>
        <begin position="391"/>
        <end position="408"/>
    </location>
</feature>
<dbReference type="EMBL" id="SCKG01000022">
    <property type="protein sequence ID" value="TDG97054.1"/>
    <property type="molecule type" value="Genomic_DNA"/>
</dbReference>
<sequence length="1120" mass="123689">MGLSLTRAAQWTMASSGTGKLEFTPMNTFLLKEILHFVEQFSSQHPQEAEHVFEEPFHWSTTLVASDFKTDYDISDSDVQSHEKDCEGHPLLQLSPPTVYVRSFSQLSKLVHLADDKKLEEVQACLEENRDPVVKILGPSFVSTLEKEDAHTDVLSLVDKVKAKDQGKDPEVKVKLFLLLQNMDNQLLSKCLKEVSGQDSLDPTAVKNEVELLKKFCSEGERRVLKLVRYTSDYIFSNGCRSPLWRQVHGEICYLVIEPCDTETLYITCSTAGVFLNGGIKQEEEESGYEQTSDMYKDLVTLLKSRSPHFAENINKQDFGVQELPSTQKIQHVELVDVEEQGQPQRSYEQQEKNVHEKARQQHTLNKAGGEKKYEPCPRWKNLGLMSPCGKAEENKPSKSSGEEKSGEIQENLGPGAKSKMKAEFSVSSFPGRLSSQKIKAEEKKPSKSSGEEKSGEIQKRKLGSGAKSKMKAEFSVSSLPGRLSSQKIKTPAGSMPVEAFSESSSESEEEEEQPERRPESNTDLPSEYWQIQKLVKYLKGGDQTATVLTLCAMMDFNLMQETCQLAIRDVGGLEVLINLLDTDEVKCKIGSLKILRKISHNVQIRRTIVDMGGLQSIVKILDSPVKDLKALAAETVANVARFRRARTTVRQYGGIKKLVKLLDCVPNLADLTANQEKDVEVARCGALALWSCSKSTKNKEAIRKAGGIPLLGRLLKSPHENMLIPVVGTLQECASEESYRIAIQQLDMIKDLVENLSSDNDELQMHCASAIFKCAEDKQTRDLVRKYSGLQPLVLLLSKSDNKQLLAAATGAIWKCSISMENVAKFQEYKALETLVRLLTDQPEEVLINVVGALGEFALIPANKANIRKCGGIKSLVNLLTGTNQALLVNVTKAVGACATDMDNMAIIDQLDGVRLVWSLLKNPCADVQSSAAWALCPCIKNAKDAGEMVRSLVGGLELIVNLLKSTNNEVLASICAAIAKIAKDKENLAVLTDHGVVPLLAKLTNTTDDRLRRHLAEAVGHCCMWGSNRASFGDAGAVAPLVRYLKSKDEAVHQSTAMALYQLSKNPNNCIAMHEKGVVKSLIHFMGSDDETLQEAAAGCVRNIRLLALANRNALLFR</sequence>
<feature type="repeat" description="ARM" evidence="1">
    <location>
        <begin position="1038"/>
        <end position="1071"/>
    </location>
</feature>
<dbReference type="AlphaFoldDB" id="A0A484C5X6"/>